<evidence type="ECO:0000256" key="1">
    <source>
        <dbReference type="SAM" id="SignalP"/>
    </source>
</evidence>
<reference evidence="2 3" key="1">
    <citation type="submission" date="2016-10" db="EMBL/GenBank/DDBJ databases">
        <authorList>
            <person name="de Groot N.N."/>
        </authorList>
    </citation>
    <scope>NUCLEOTIDE SEQUENCE [LARGE SCALE GENOMIC DNA]</scope>
    <source>
        <strain evidence="2 3">DSM 29439</strain>
    </source>
</reference>
<dbReference type="AlphaFoldDB" id="A0A1I0QMR3"/>
<proteinExistence type="predicted"/>
<organism evidence="2 3">
    <name type="scientific">Aliiroseovarius sediminilitoris</name>
    <dbReference type="NCBI Taxonomy" id="1173584"/>
    <lineage>
        <taxon>Bacteria</taxon>
        <taxon>Pseudomonadati</taxon>
        <taxon>Pseudomonadota</taxon>
        <taxon>Alphaproteobacteria</taxon>
        <taxon>Rhodobacterales</taxon>
        <taxon>Paracoccaceae</taxon>
        <taxon>Aliiroseovarius</taxon>
    </lineage>
</organism>
<name>A0A1I0QMR3_9RHOB</name>
<dbReference type="STRING" id="1173584.SAMN05444851_2715"/>
<sequence>MMRFLWIGLLCAATPVFADDAQIVGATVTPADVGWTVSVTIAHEETGWDDYADEWRIENWVGDTLGTRVLQHPHVNEQPFTRSLKEVTLPQGTEAIWIRARTSVDGWGDERFELTLPVVE</sequence>
<keyword evidence="3" id="KW-1185">Reference proteome</keyword>
<evidence type="ECO:0000313" key="2">
    <source>
        <dbReference type="EMBL" id="SEW28662.1"/>
    </source>
</evidence>
<dbReference type="EMBL" id="FOJB01000001">
    <property type="protein sequence ID" value="SEW28662.1"/>
    <property type="molecule type" value="Genomic_DNA"/>
</dbReference>
<keyword evidence="1" id="KW-0732">Signal</keyword>
<accession>A0A1I0QMR3</accession>
<feature type="chain" id="PRO_5011435124" evidence="1">
    <location>
        <begin position="19"/>
        <end position="120"/>
    </location>
</feature>
<feature type="signal peptide" evidence="1">
    <location>
        <begin position="1"/>
        <end position="18"/>
    </location>
</feature>
<evidence type="ECO:0000313" key="3">
    <source>
        <dbReference type="Proteomes" id="UP000199650"/>
    </source>
</evidence>
<protein>
    <submittedName>
        <fullName evidence="2">Uncharacterized protein</fullName>
    </submittedName>
</protein>
<dbReference type="Proteomes" id="UP000199650">
    <property type="component" value="Unassembled WGS sequence"/>
</dbReference>
<gene>
    <name evidence="2" type="ORF">SAMN05444851_2715</name>
</gene>